<feature type="region of interest" description="Disordered" evidence="1">
    <location>
        <begin position="38"/>
        <end position="68"/>
    </location>
</feature>
<feature type="compositionally biased region" description="Basic and acidic residues" evidence="1">
    <location>
        <begin position="360"/>
        <end position="384"/>
    </location>
</feature>
<dbReference type="Pfam" id="PF23463">
    <property type="entry name" value="WWE_2"/>
    <property type="match status" value="1"/>
</dbReference>
<evidence type="ECO:0000313" key="4">
    <source>
        <dbReference type="Proteomes" id="UP000245768"/>
    </source>
</evidence>
<dbReference type="PANTHER" id="PTHR23509:SF6">
    <property type="entry name" value="PHOSPHOLIPASE C1020.13C-RELATED"/>
    <property type="match status" value="1"/>
</dbReference>
<protein>
    <recommendedName>
        <fullName evidence="2">DDHD domain-containing protein</fullName>
    </recommendedName>
</protein>
<feature type="compositionally biased region" description="Acidic residues" evidence="1">
    <location>
        <begin position="194"/>
        <end position="207"/>
    </location>
</feature>
<accession>A0A316YWV0</accession>
<proteinExistence type="predicted"/>
<dbReference type="GeneID" id="37042480"/>
<feature type="region of interest" description="Disordered" evidence="1">
    <location>
        <begin position="862"/>
        <end position="908"/>
    </location>
</feature>
<feature type="region of interest" description="Disordered" evidence="1">
    <location>
        <begin position="252"/>
        <end position="329"/>
    </location>
</feature>
<evidence type="ECO:0000313" key="3">
    <source>
        <dbReference type="EMBL" id="PWN93602.1"/>
    </source>
</evidence>
<feature type="compositionally biased region" description="Basic and acidic residues" evidence="1">
    <location>
        <begin position="311"/>
        <end position="323"/>
    </location>
</feature>
<dbReference type="Pfam" id="PF02862">
    <property type="entry name" value="DDHD"/>
    <property type="match status" value="1"/>
</dbReference>
<dbReference type="PROSITE" id="PS51043">
    <property type="entry name" value="DDHD"/>
    <property type="match status" value="1"/>
</dbReference>
<dbReference type="InterPro" id="IPR004177">
    <property type="entry name" value="DDHD_dom"/>
</dbReference>
<feature type="compositionally biased region" description="Basic and acidic residues" evidence="1">
    <location>
        <begin position="862"/>
        <end position="875"/>
    </location>
</feature>
<keyword evidence="4" id="KW-1185">Reference proteome</keyword>
<dbReference type="GO" id="GO:0046872">
    <property type="term" value="F:metal ion binding"/>
    <property type="evidence" value="ECO:0007669"/>
    <property type="project" value="InterPro"/>
</dbReference>
<dbReference type="InterPro" id="IPR057826">
    <property type="entry name" value="WWE_C20G8.02"/>
</dbReference>
<feature type="compositionally biased region" description="Basic and acidic residues" evidence="1">
    <location>
        <begin position="774"/>
        <end position="792"/>
    </location>
</feature>
<dbReference type="RefSeq" id="XP_025380800.1">
    <property type="nucleotide sequence ID" value="XM_025520564.1"/>
</dbReference>
<feature type="region of interest" description="Disordered" evidence="1">
    <location>
        <begin position="358"/>
        <end position="410"/>
    </location>
</feature>
<feature type="compositionally biased region" description="Polar residues" evidence="1">
    <location>
        <begin position="746"/>
        <end position="757"/>
    </location>
</feature>
<feature type="compositionally biased region" description="Basic and acidic residues" evidence="1">
    <location>
        <begin position="252"/>
        <end position="268"/>
    </location>
</feature>
<feature type="domain" description="DDHD" evidence="2">
    <location>
        <begin position="599"/>
        <end position="857"/>
    </location>
</feature>
<feature type="region of interest" description="Disordered" evidence="1">
    <location>
        <begin position="773"/>
        <end position="792"/>
    </location>
</feature>
<feature type="region of interest" description="Disordered" evidence="1">
    <location>
        <begin position="193"/>
        <end position="212"/>
    </location>
</feature>
<dbReference type="STRING" id="215250.A0A316YWV0"/>
<feature type="compositionally biased region" description="Basic and acidic residues" evidence="1">
    <location>
        <begin position="82"/>
        <end position="100"/>
    </location>
</feature>
<evidence type="ECO:0000259" key="2">
    <source>
        <dbReference type="PROSITE" id="PS51043"/>
    </source>
</evidence>
<feature type="compositionally biased region" description="Acidic residues" evidence="1">
    <location>
        <begin position="385"/>
        <end position="400"/>
    </location>
</feature>
<dbReference type="AlphaFoldDB" id="A0A316YWV0"/>
<dbReference type="GO" id="GO:0005737">
    <property type="term" value="C:cytoplasm"/>
    <property type="evidence" value="ECO:0007669"/>
    <property type="project" value="TreeGrafter"/>
</dbReference>
<evidence type="ECO:0000256" key="1">
    <source>
        <dbReference type="SAM" id="MobiDB-lite"/>
    </source>
</evidence>
<dbReference type="InParanoid" id="A0A316YWV0"/>
<sequence>MEECPPLRARWFFALDDGWQKFSDEDDAALEERWSKAQSLGEERRKWLDAQKQRKEAEDADAPPSGVDAVKNAIMSYVNSQEETRKAKNDEGKEQETDATKAVVNEHLDPDKDESQREFRVAVMEDKLFDVDLVQMHLLPVFWKGVLLKVVRATWFYVTGEGKHAPIAHDEDLAKDLDSAYNKVQPWRRQWDKDGEEVTEEEADEDTLYPLPSMENKGQIHFEGPESGKIYTQDLLGHVQSILGGSLVVRGWEETSRRSSPDEREKTFAETWLPWAGGSKPDTGEEAQNSKRGQLKEGAAEAPSRAQASEKGGKGSSKEHEEEASQGLIGRLWPSSDALARPRVRFLQAIGWSTDDAIDEDKRGAMQENTEKSLRTERDNNEAKDNEEDDELDEDSEEGEQSVGQEIRDDRANEPPELVLVIHGIGQKLTEDFDAIDFVYDVERFRNLSKKIASDKAIRRISRGKRAQFLPICWRKDLNFDDCETLKGRDNVYGLRDVSNDASIPLVRNVISKVILDVPYYLSRHKAKMIDAVKIELNRVYRLFVKRNPDFEAKGGRVSLICHSLGSSLASDILSSQPTHVPLVKDEKNVEVLRSNEHLHFNVKNLFFVGSPNGFFFHLHGAQLIARRGTARTKNVADDAASDEVGRYGCMAAESIYNCYNETDPVAFQLSATVDAPYARLLRPISIPEAVPALLEALALPRLSISKLFDEAHPFSDKSTAYALRRANELPAGVKTTLGAASVSNEMQTFQSSSGNATPERGRESTTLDVVLEEGSKQKEAQPRKKAKEAEAKLGTKMDLARLQKAERRFRALNPHGCIDFTFSSQSINQYLDMLGAHVSYWQSPSFSTFVLTQLFAGPGFDEGKSEEEAQENKESIPTIVPELVVEEPKGTEDDDAAGDKSGNNDRQ</sequence>
<feature type="region of interest" description="Disordered" evidence="1">
    <location>
        <begin position="746"/>
        <end position="767"/>
    </location>
</feature>
<organism evidence="3 4">
    <name type="scientific">Acaromyces ingoldii</name>
    <dbReference type="NCBI Taxonomy" id="215250"/>
    <lineage>
        <taxon>Eukaryota</taxon>
        <taxon>Fungi</taxon>
        <taxon>Dikarya</taxon>
        <taxon>Basidiomycota</taxon>
        <taxon>Ustilaginomycotina</taxon>
        <taxon>Exobasidiomycetes</taxon>
        <taxon>Exobasidiales</taxon>
        <taxon>Cryptobasidiaceae</taxon>
        <taxon>Acaromyces</taxon>
    </lineage>
</organism>
<reference evidence="3" key="1">
    <citation type="journal article" date="2018" name="Mol. Biol. Evol.">
        <title>Broad Genomic Sampling Reveals a Smut Pathogenic Ancestry of the Fungal Clade Ustilaginomycotina.</title>
        <authorList>
            <person name="Kijpornyongpan T."/>
            <person name="Mondo S.J."/>
            <person name="Barry K."/>
            <person name="Sandor L."/>
            <person name="Lee J."/>
            <person name="Lipzen A."/>
            <person name="Pangilinan J."/>
            <person name="LaButti K."/>
            <person name="Hainaut M."/>
            <person name="Henrissat B."/>
            <person name="Grigoriev I.V."/>
            <person name="Spatafora J.W."/>
            <person name="Aime M.C."/>
        </authorList>
    </citation>
    <scope>NUCLEOTIDE SEQUENCE [LARGE SCALE GENOMIC DNA]</scope>
    <source>
        <strain evidence="3">MCA 4198</strain>
    </source>
</reference>
<feature type="region of interest" description="Disordered" evidence="1">
    <location>
        <begin position="80"/>
        <end position="100"/>
    </location>
</feature>
<feature type="compositionally biased region" description="Basic and acidic residues" evidence="1">
    <location>
        <begin position="38"/>
        <end position="57"/>
    </location>
</feature>
<dbReference type="InterPro" id="IPR058055">
    <property type="entry name" value="PA-PLA1"/>
</dbReference>
<dbReference type="Proteomes" id="UP000245768">
    <property type="component" value="Unassembled WGS sequence"/>
</dbReference>
<name>A0A316YWV0_9BASI</name>
<dbReference type="GO" id="GO:0004620">
    <property type="term" value="F:phospholipase activity"/>
    <property type="evidence" value="ECO:0007669"/>
    <property type="project" value="TreeGrafter"/>
</dbReference>
<gene>
    <name evidence="3" type="ORF">FA10DRAFT_264234</name>
</gene>
<dbReference type="EMBL" id="KZ819634">
    <property type="protein sequence ID" value="PWN93602.1"/>
    <property type="molecule type" value="Genomic_DNA"/>
</dbReference>
<dbReference type="PANTHER" id="PTHR23509">
    <property type="entry name" value="PA-PL1 PHOSPHOLIPASE FAMILY"/>
    <property type="match status" value="1"/>
</dbReference>
<dbReference type="SMART" id="SM01127">
    <property type="entry name" value="DDHD"/>
    <property type="match status" value="1"/>
</dbReference>
<dbReference type="FunCoup" id="A0A316YWV0">
    <property type="interactions" value="257"/>
</dbReference>
<dbReference type="OrthoDB" id="69269at2759"/>